<dbReference type="AlphaFoldDB" id="A0A318RNR2"/>
<name>A0A318RNR2_WILLI</name>
<reference evidence="2 3" key="1">
    <citation type="submission" date="2018-06" db="EMBL/GenBank/DDBJ databases">
        <title>Genomic Encyclopedia of Type Strains, Phase IV (KMG-IV): sequencing the most valuable type-strain genomes for metagenomic binning, comparative biology and taxonomic classification.</title>
        <authorList>
            <person name="Goeker M."/>
        </authorList>
    </citation>
    <scope>NUCLEOTIDE SEQUENCE [LARGE SCALE GENOMIC DNA]</scope>
    <source>
        <strain evidence="2 3">DSM 45521</strain>
    </source>
</reference>
<gene>
    <name evidence="2" type="ORF">DFR67_108245</name>
</gene>
<evidence type="ECO:0000313" key="3">
    <source>
        <dbReference type="Proteomes" id="UP000247591"/>
    </source>
</evidence>
<dbReference type="EMBL" id="QJSP01000008">
    <property type="protein sequence ID" value="PYE16492.1"/>
    <property type="molecule type" value="Genomic_DNA"/>
</dbReference>
<comment type="caution">
    <text evidence="2">The sequence shown here is derived from an EMBL/GenBank/DDBJ whole genome shotgun (WGS) entry which is preliminary data.</text>
</comment>
<organism evidence="2 3">
    <name type="scientific">Williamsia limnetica</name>
    <dbReference type="NCBI Taxonomy" id="882452"/>
    <lineage>
        <taxon>Bacteria</taxon>
        <taxon>Bacillati</taxon>
        <taxon>Actinomycetota</taxon>
        <taxon>Actinomycetes</taxon>
        <taxon>Mycobacteriales</taxon>
        <taxon>Nocardiaceae</taxon>
        <taxon>Williamsia</taxon>
    </lineage>
</organism>
<accession>A0A318RNR2</accession>
<evidence type="ECO:0000256" key="1">
    <source>
        <dbReference type="SAM" id="MobiDB-lite"/>
    </source>
</evidence>
<feature type="region of interest" description="Disordered" evidence="1">
    <location>
        <begin position="65"/>
        <end position="102"/>
    </location>
</feature>
<keyword evidence="3" id="KW-1185">Reference proteome</keyword>
<dbReference type="OrthoDB" id="4743268at2"/>
<dbReference type="Proteomes" id="UP000247591">
    <property type="component" value="Unassembled WGS sequence"/>
</dbReference>
<protein>
    <submittedName>
        <fullName evidence="2">Uncharacterized protein</fullName>
    </submittedName>
</protein>
<evidence type="ECO:0000313" key="2">
    <source>
        <dbReference type="EMBL" id="PYE16492.1"/>
    </source>
</evidence>
<dbReference type="RefSeq" id="WP_146240449.1">
    <property type="nucleotide sequence ID" value="NZ_QJSP01000008.1"/>
</dbReference>
<sequence>MSKTAWAIGHPKSRPVLALLATLLMTASMLVAIAFAGSANSETPAERCARETAAYHAAWVASWSAANPGSDPSQAPPPPVPHVCRDPGEAPTTTPTSPELVAPGIPTTAPEIPTGPNVGAHAPTDIPAPGATPIVPVPGGPQTRNGLVDLPTLSLPDVLADARHDADANYPTNEILGTYEDQCGNQVPLRRGYYNAGTDKGRGWDKIFHKHKMTERDVVKQTIESQCGKLDENDTRGRTLIYEKQFWRKECHSINAWQVRCEGVPPPITFRTVVQMEGTLPGGEQIPDGKPQGVVTGYCVGMIECPQWMSSRDQIDKVNGISMNPEDEGGQRPPDA</sequence>
<proteinExistence type="predicted"/>